<dbReference type="PRINTS" id="PR00081">
    <property type="entry name" value="GDHRDH"/>
</dbReference>
<dbReference type="PANTHER" id="PTHR44229:SF4">
    <property type="entry name" value="15-HYDROXYPROSTAGLANDIN DEHYDROGENASE [NAD(+)]"/>
    <property type="match status" value="1"/>
</dbReference>
<dbReference type="Pfam" id="PF00106">
    <property type="entry name" value="adh_short"/>
    <property type="match status" value="1"/>
</dbReference>
<dbReference type="InterPro" id="IPR020904">
    <property type="entry name" value="Sc_DH/Rdtase_CS"/>
</dbReference>
<dbReference type="GO" id="GO:0016616">
    <property type="term" value="F:oxidoreductase activity, acting on the CH-OH group of donors, NAD or NADP as acceptor"/>
    <property type="evidence" value="ECO:0007669"/>
    <property type="project" value="TreeGrafter"/>
</dbReference>
<reference evidence="6" key="1">
    <citation type="journal article" date="2017" name="Genome Biol.">
        <title>Comparative genomics reveals high biological diversity and specific adaptations in the industrially and medically important fungal genus Aspergillus.</title>
        <authorList>
            <person name="de Vries R.P."/>
            <person name="Riley R."/>
            <person name="Wiebenga A."/>
            <person name="Aguilar-Osorio G."/>
            <person name="Amillis S."/>
            <person name="Uchima C.A."/>
            <person name="Anderluh G."/>
            <person name="Asadollahi M."/>
            <person name="Askin M."/>
            <person name="Barry K."/>
            <person name="Battaglia E."/>
            <person name="Bayram O."/>
            <person name="Benocci T."/>
            <person name="Braus-Stromeyer S.A."/>
            <person name="Caldana C."/>
            <person name="Canovas D."/>
            <person name="Cerqueira G.C."/>
            <person name="Chen F."/>
            <person name="Chen W."/>
            <person name="Choi C."/>
            <person name="Clum A."/>
            <person name="Dos Santos R.A."/>
            <person name="Damasio A.R."/>
            <person name="Diallinas G."/>
            <person name="Emri T."/>
            <person name="Fekete E."/>
            <person name="Flipphi M."/>
            <person name="Freyberg S."/>
            <person name="Gallo A."/>
            <person name="Gournas C."/>
            <person name="Habgood R."/>
            <person name="Hainaut M."/>
            <person name="Harispe M.L."/>
            <person name="Henrissat B."/>
            <person name="Hilden K.S."/>
            <person name="Hope R."/>
            <person name="Hossain A."/>
            <person name="Karabika E."/>
            <person name="Karaffa L."/>
            <person name="Karanyi Z."/>
            <person name="Krasevec N."/>
            <person name="Kuo A."/>
            <person name="Kusch H."/>
            <person name="LaButti K."/>
            <person name="Lagendijk E.L."/>
            <person name="Lapidus A."/>
            <person name="Levasseur A."/>
            <person name="Lindquist E."/>
            <person name="Lipzen A."/>
            <person name="Logrieco A.F."/>
            <person name="MacCabe A."/>
            <person name="Maekelae M.R."/>
            <person name="Malavazi I."/>
            <person name="Melin P."/>
            <person name="Meyer V."/>
            <person name="Mielnichuk N."/>
            <person name="Miskei M."/>
            <person name="Molnar A.P."/>
            <person name="Mule G."/>
            <person name="Ngan C.Y."/>
            <person name="Orejas M."/>
            <person name="Orosz E."/>
            <person name="Ouedraogo J.P."/>
            <person name="Overkamp K.M."/>
            <person name="Park H.-S."/>
            <person name="Perrone G."/>
            <person name="Piumi F."/>
            <person name="Punt P.J."/>
            <person name="Ram A.F."/>
            <person name="Ramon A."/>
            <person name="Rauscher S."/>
            <person name="Record E."/>
            <person name="Riano-Pachon D.M."/>
            <person name="Robert V."/>
            <person name="Roehrig J."/>
            <person name="Ruller R."/>
            <person name="Salamov A."/>
            <person name="Salih N.S."/>
            <person name="Samson R.A."/>
            <person name="Sandor E."/>
            <person name="Sanguinetti M."/>
            <person name="Schuetze T."/>
            <person name="Sepcic K."/>
            <person name="Shelest E."/>
            <person name="Sherlock G."/>
            <person name="Sophianopoulou V."/>
            <person name="Squina F.M."/>
            <person name="Sun H."/>
            <person name="Susca A."/>
            <person name="Todd R.B."/>
            <person name="Tsang A."/>
            <person name="Unkles S.E."/>
            <person name="van de Wiele N."/>
            <person name="van Rossen-Uffink D."/>
            <person name="Oliveira J.V."/>
            <person name="Vesth T.C."/>
            <person name="Visser J."/>
            <person name="Yu J.-H."/>
            <person name="Zhou M."/>
            <person name="Andersen M.R."/>
            <person name="Archer D.B."/>
            <person name="Baker S.E."/>
            <person name="Benoit I."/>
            <person name="Brakhage A.A."/>
            <person name="Braus G.H."/>
            <person name="Fischer R."/>
            <person name="Frisvad J.C."/>
            <person name="Goldman G.H."/>
            <person name="Houbraken J."/>
            <person name="Oakley B."/>
            <person name="Pocsi I."/>
            <person name="Scazzocchio C."/>
            <person name="Seiboth B."/>
            <person name="vanKuyk P.A."/>
            <person name="Wortman J."/>
            <person name="Dyer P.S."/>
            <person name="Grigoriev I.V."/>
        </authorList>
    </citation>
    <scope>NUCLEOTIDE SEQUENCE [LARGE SCALE GENOMIC DNA]</scope>
    <source>
        <strain evidence="6">CBS 583.65</strain>
    </source>
</reference>
<evidence type="ECO:0000256" key="2">
    <source>
        <dbReference type="ARBA" id="ARBA00022857"/>
    </source>
</evidence>
<dbReference type="GO" id="GO:0005737">
    <property type="term" value="C:cytoplasm"/>
    <property type="evidence" value="ECO:0007669"/>
    <property type="project" value="TreeGrafter"/>
</dbReference>
<dbReference type="STRING" id="1036611.A0A1L9PWH4"/>
<dbReference type="VEuPathDB" id="FungiDB:ASPVEDRAFT_199222"/>
<dbReference type="PROSITE" id="PS00061">
    <property type="entry name" value="ADH_SHORT"/>
    <property type="match status" value="1"/>
</dbReference>
<comment type="similarity">
    <text evidence="1 4">Belongs to the short-chain dehydrogenases/reductases (SDR) family.</text>
</comment>
<dbReference type="SUPFAM" id="SSF51735">
    <property type="entry name" value="NAD(P)-binding Rossmann-fold domains"/>
    <property type="match status" value="1"/>
</dbReference>
<keyword evidence="6" id="KW-1185">Reference proteome</keyword>
<evidence type="ECO:0000313" key="5">
    <source>
        <dbReference type="EMBL" id="OJJ05792.1"/>
    </source>
</evidence>
<protein>
    <recommendedName>
        <fullName evidence="7">NAD-dependent epimerase/dehydratase domain-containing protein</fullName>
    </recommendedName>
</protein>
<dbReference type="AlphaFoldDB" id="A0A1L9PWH4"/>
<dbReference type="InterPro" id="IPR002347">
    <property type="entry name" value="SDR_fam"/>
</dbReference>
<dbReference type="RefSeq" id="XP_040671554.1">
    <property type="nucleotide sequence ID" value="XM_040809277.1"/>
</dbReference>
<dbReference type="GeneID" id="63724788"/>
<organism evidence="5 6">
    <name type="scientific">Aspergillus versicolor CBS 583.65</name>
    <dbReference type="NCBI Taxonomy" id="1036611"/>
    <lineage>
        <taxon>Eukaryota</taxon>
        <taxon>Fungi</taxon>
        <taxon>Dikarya</taxon>
        <taxon>Ascomycota</taxon>
        <taxon>Pezizomycotina</taxon>
        <taxon>Eurotiomycetes</taxon>
        <taxon>Eurotiomycetidae</taxon>
        <taxon>Eurotiales</taxon>
        <taxon>Aspergillaceae</taxon>
        <taxon>Aspergillus</taxon>
        <taxon>Aspergillus subgen. Nidulantes</taxon>
    </lineage>
</organism>
<evidence type="ECO:0000313" key="6">
    <source>
        <dbReference type="Proteomes" id="UP000184073"/>
    </source>
</evidence>
<dbReference type="Gene3D" id="3.40.50.720">
    <property type="entry name" value="NAD(P)-binding Rossmann-like Domain"/>
    <property type="match status" value="1"/>
</dbReference>
<dbReference type="PANTHER" id="PTHR44229">
    <property type="entry name" value="15-HYDROXYPROSTAGLANDIN DEHYDROGENASE [NAD(+)]"/>
    <property type="match status" value="1"/>
</dbReference>
<sequence length="292" mass="31128">MALEIAGKTALVTGGASGICREFVKKLVAGGCNVTIADLNSGPEDNGAGETAQTSQSPGQTMFVQTDVTNWDELQNAFDKTIERFGRLDIVCPGAGVFEPPFSNFWHFNKGTDTNASSSFKTLDINVTHPIRATQLAIDAFQRQKLNHGVVVHVSSVAAQAAVLPAPIYAASKHAVSGFVRSLADLERSLNIRVNAVAPGRVKTPLWTADKLEWVDEDAEPWVTTEKVAQTMLDLVTKPEHVGGTVLEVGVDVVRSVQELNDPGPQGRGHAATNVAAAVKNVYGLIEENFGV</sequence>
<dbReference type="EMBL" id="KV878133">
    <property type="protein sequence ID" value="OJJ05792.1"/>
    <property type="molecule type" value="Genomic_DNA"/>
</dbReference>
<dbReference type="OrthoDB" id="5296at2759"/>
<evidence type="ECO:0000256" key="1">
    <source>
        <dbReference type="ARBA" id="ARBA00006484"/>
    </source>
</evidence>
<evidence type="ECO:0000256" key="4">
    <source>
        <dbReference type="RuleBase" id="RU000363"/>
    </source>
</evidence>
<dbReference type="PRINTS" id="PR00080">
    <property type="entry name" value="SDRFAMILY"/>
</dbReference>
<dbReference type="Proteomes" id="UP000184073">
    <property type="component" value="Unassembled WGS sequence"/>
</dbReference>
<evidence type="ECO:0000256" key="3">
    <source>
        <dbReference type="ARBA" id="ARBA00023002"/>
    </source>
</evidence>
<name>A0A1L9PWH4_ASPVE</name>
<keyword evidence="3" id="KW-0560">Oxidoreductase</keyword>
<dbReference type="InterPro" id="IPR036291">
    <property type="entry name" value="NAD(P)-bd_dom_sf"/>
</dbReference>
<dbReference type="GO" id="GO:0044550">
    <property type="term" value="P:secondary metabolite biosynthetic process"/>
    <property type="evidence" value="ECO:0007669"/>
    <property type="project" value="UniProtKB-ARBA"/>
</dbReference>
<accession>A0A1L9PWH4</accession>
<gene>
    <name evidence="5" type="ORF">ASPVEDRAFT_199222</name>
</gene>
<keyword evidence="2" id="KW-0521">NADP</keyword>
<proteinExistence type="inferred from homology"/>
<evidence type="ECO:0008006" key="7">
    <source>
        <dbReference type="Google" id="ProtNLM"/>
    </source>
</evidence>